<dbReference type="InterPro" id="IPR036388">
    <property type="entry name" value="WH-like_DNA-bd_sf"/>
</dbReference>
<dbReference type="AlphaFoldDB" id="A0A1M6E7S3"/>
<dbReference type="Proteomes" id="UP000184292">
    <property type="component" value="Unassembled WGS sequence"/>
</dbReference>
<evidence type="ECO:0000259" key="1">
    <source>
        <dbReference type="PROSITE" id="PS50987"/>
    </source>
</evidence>
<dbReference type="STRING" id="1447782.SAMN05444417_1851"/>
<dbReference type="GO" id="GO:0003700">
    <property type="term" value="F:DNA-binding transcription factor activity"/>
    <property type="evidence" value="ECO:0007669"/>
    <property type="project" value="InterPro"/>
</dbReference>
<dbReference type="EMBL" id="FQYO01000003">
    <property type="protein sequence ID" value="SHI81400.1"/>
    <property type="molecule type" value="Genomic_DNA"/>
</dbReference>
<evidence type="ECO:0000313" key="2">
    <source>
        <dbReference type="EMBL" id="SHI81400.1"/>
    </source>
</evidence>
<dbReference type="PRINTS" id="PR00778">
    <property type="entry name" value="HTHARSR"/>
</dbReference>
<dbReference type="PANTHER" id="PTHR38600:SF2">
    <property type="entry name" value="SLL0088 PROTEIN"/>
    <property type="match status" value="1"/>
</dbReference>
<sequence length="113" mass="12156">MAKHDPALDSLFTALGDPTRRAILARLAEGPASVSELAAPADMALPSFLGHLRRLEAAGLVTSTKDGRVRTCALVPAALDPVEGWLAQQRRTWSDRLDRLDALVTTLSKDSPR</sequence>
<evidence type="ECO:0000313" key="3">
    <source>
        <dbReference type="Proteomes" id="UP000184292"/>
    </source>
</evidence>
<dbReference type="NCBIfam" id="NF033788">
    <property type="entry name" value="HTH_metalloreg"/>
    <property type="match status" value="1"/>
</dbReference>
<gene>
    <name evidence="2" type="ORF">SAMN05444417_1851</name>
</gene>
<dbReference type="OrthoDB" id="9790747at2"/>
<dbReference type="InterPro" id="IPR011991">
    <property type="entry name" value="ArsR-like_HTH"/>
</dbReference>
<dbReference type="InterPro" id="IPR036390">
    <property type="entry name" value="WH_DNA-bd_sf"/>
</dbReference>
<dbReference type="SMART" id="SM00418">
    <property type="entry name" value="HTH_ARSR"/>
    <property type="match status" value="1"/>
</dbReference>
<feature type="domain" description="HTH arsR-type" evidence="1">
    <location>
        <begin position="1"/>
        <end position="94"/>
    </location>
</feature>
<proteinExistence type="predicted"/>
<dbReference type="CDD" id="cd00090">
    <property type="entry name" value="HTH_ARSR"/>
    <property type="match status" value="1"/>
</dbReference>
<dbReference type="Gene3D" id="1.10.10.10">
    <property type="entry name" value="Winged helix-like DNA-binding domain superfamily/Winged helix DNA-binding domain"/>
    <property type="match status" value="1"/>
</dbReference>
<organism evidence="2 3">
    <name type="scientific">Wenxinia saemankumensis</name>
    <dbReference type="NCBI Taxonomy" id="1447782"/>
    <lineage>
        <taxon>Bacteria</taxon>
        <taxon>Pseudomonadati</taxon>
        <taxon>Pseudomonadota</taxon>
        <taxon>Alphaproteobacteria</taxon>
        <taxon>Rhodobacterales</taxon>
        <taxon>Roseobacteraceae</taxon>
        <taxon>Wenxinia</taxon>
    </lineage>
</organism>
<accession>A0A1M6E7S3</accession>
<dbReference type="RefSeq" id="WP_073328892.1">
    <property type="nucleotide sequence ID" value="NZ_FQYO01000003.1"/>
</dbReference>
<dbReference type="PROSITE" id="PS50987">
    <property type="entry name" value="HTH_ARSR_2"/>
    <property type="match status" value="1"/>
</dbReference>
<dbReference type="PANTHER" id="PTHR38600">
    <property type="entry name" value="TRANSCRIPTIONAL REGULATORY PROTEIN"/>
    <property type="match status" value="1"/>
</dbReference>
<keyword evidence="3" id="KW-1185">Reference proteome</keyword>
<reference evidence="2 3" key="1">
    <citation type="submission" date="2016-11" db="EMBL/GenBank/DDBJ databases">
        <authorList>
            <person name="Jaros S."/>
            <person name="Januszkiewicz K."/>
            <person name="Wedrychowicz H."/>
        </authorList>
    </citation>
    <scope>NUCLEOTIDE SEQUENCE [LARGE SCALE GENOMIC DNA]</scope>
    <source>
        <strain evidence="2 3">DSM 100565</strain>
    </source>
</reference>
<dbReference type="Pfam" id="PF12840">
    <property type="entry name" value="HTH_20"/>
    <property type="match status" value="1"/>
</dbReference>
<dbReference type="InterPro" id="IPR001845">
    <property type="entry name" value="HTH_ArsR_DNA-bd_dom"/>
</dbReference>
<protein>
    <submittedName>
        <fullName evidence="2">Transcriptional regulator, ArsR family</fullName>
    </submittedName>
</protein>
<dbReference type="SUPFAM" id="SSF46785">
    <property type="entry name" value="Winged helix' DNA-binding domain"/>
    <property type="match status" value="1"/>
</dbReference>
<name>A0A1M6E7S3_9RHOB</name>